<dbReference type="InterPro" id="IPR036458">
    <property type="entry name" value="Na:dicarbo_symporter_sf"/>
</dbReference>
<feature type="transmembrane region" description="Helical" evidence="9">
    <location>
        <begin position="203"/>
        <end position="223"/>
    </location>
</feature>
<dbReference type="Proteomes" id="UP001378592">
    <property type="component" value="Unassembled WGS sequence"/>
</dbReference>
<evidence type="ECO:0000256" key="8">
    <source>
        <dbReference type="ARBA" id="ARBA00023180"/>
    </source>
</evidence>
<evidence type="ECO:0000256" key="7">
    <source>
        <dbReference type="ARBA" id="ARBA00023136"/>
    </source>
</evidence>
<feature type="transmembrane region" description="Helical" evidence="9">
    <location>
        <begin position="52"/>
        <end position="85"/>
    </location>
</feature>
<evidence type="ECO:0000256" key="6">
    <source>
        <dbReference type="ARBA" id="ARBA00022989"/>
    </source>
</evidence>
<dbReference type="GO" id="GO:0015501">
    <property type="term" value="F:glutamate:sodium symporter activity"/>
    <property type="evidence" value="ECO:0007669"/>
    <property type="project" value="TreeGrafter"/>
</dbReference>
<dbReference type="EMBL" id="JAZDUA010000248">
    <property type="protein sequence ID" value="KAK7862961.1"/>
    <property type="molecule type" value="Genomic_DNA"/>
</dbReference>
<evidence type="ECO:0000313" key="11">
    <source>
        <dbReference type="EMBL" id="KAK7862961.1"/>
    </source>
</evidence>
<dbReference type="AlphaFoldDB" id="A0AAN9VHL1"/>
<keyword evidence="12" id="KW-1185">Reference proteome</keyword>
<reference evidence="11 12" key="1">
    <citation type="submission" date="2024-03" db="EMBL/GenBank/DDBJ databases">
        <title>The genome assembly and annotation of the cricket Gryllus longicercus Weissman &amp; Gray.</title>
        <authorList>
            <person name="Szrajer S."/>
            <person name="Gray D."/>
            <person name="Ylla G."/>
        </authorList>
    </citation>
    <scope>NUCLEOTIDE SEQUENCE [LARGE SCALE GENOMIC DNA]</scope>
    <source>
        <strain evidence="11">DAG 2021-001</strain>
        <tissue evidence="11">Whole body minus gut</tissue>
    </source>
</reference>
<organism evidence="11 12">
    <name type="scientific">Gryllus longicercus</name>
    <dbReference type="NCBI Taxonomy" id="2509291"/>
    <lineage>
        <taxon>Eukaryota</taxon>
        <taxon>Metazoa</taxon>
        <taxon>Ecdysozoa</taxon>
        <taxon>Arthropoda</taxon>
        <taxon>Hexapoda</taxon>
        <taxon>Insecta</taxon>
        <taxon>Pterygota</taxon>
        <taxon>Neoptera</taxon>
        <taxon>Polyneoptera</taxon>
        <taxon>Orthoptera</taxon>
        <taxon>Ensifera</taxon>
        <taxon>Gryllidea</taxon>
        <taxon>Grylloidea</taxon>
        <taxon>Gryllidae</taxon>
        <taxon>Gryllinae</taxon>
        <taxon>Gryllus</taxon>
    </lineage>
</organism>
<protein>
    <recommendedName>
        <fullName evidence="9">Amino acid transporter</fullName>
    </recommendedName>
</protein>
<evidence type="ECO:0000256" key="9">
    <source>
        <dbReference type="RuleBase" id="RU361216"/>
    </source>
</evidence>
<evidence type="ECO:0000256" key="10">
    <source>
        <dbReference type="SAM" id="MobiDB-lite"/>
    </source>
</evidence>
<dbReference type="GO" id="GO:0005313">
    <property type="term" value="F:L-glutamate transmembrane transporter activity"/>
    <property type="evidence" value="ECO:0007669"/>
    <property type="project" value="TreeGrafter"/>
</dbReference>
<dbReference type="GO" id="GO:0005886">
    <property type="term" value="C:plasma membrane"/>
    <property type="evidence" value="ECO:0007669"/>
    <property type="project" value="TreeGrafter"/>
</dbReference>
<dbReference type="PROSITE" id="PS00714">
    <property type="entry name" value="NA_DICARBOXYL_SYMP_2"/>
    <property type="match status" value="1"/>
</dbReference>
<evidence type="ECO:0000256" key="5">
    <source>
        <dbReference type="ARBA" id="ARBA00022847"/>
    </source>
</evidence>
<keyword evidence="5 9" id="KW-0769">Symport</keyword>
<feature type="transmembrane region" description="Helical" evidence="9">
    <location>
        <begin position="97"/>
        <end position="115"/>
    </location>
</feature>
<feature type="transmembrane region" description="Helical" evidence="9">
    <location>
        <begin position="243"/>
        <end position="264"/>
    </location>
</feature>
<feature type="transmembrane region" description="Helical" evidence="9">
    <location>
        <begin position="276"/>
        <end position="299"/>
    </location>
</feature>
<accession>A0AAN9VHL1</accession>
<dbReference type="InterPro" id="IPR050746">
    <property type="entry name" value="DAACS"/>
</dbReference>
<comment type="subcellular location">
    <subcellularLocation>
        <location evidence="1 9">Membrane</location>
        <topology evidence="1 9">Multi-pass membrane protein</topology>
    </subcellularLocation>
</comment>
<comment type="caution">
    <text evidence="11">The sequence shown here is derived from an EMBL/GenBank/DDBJ whole genome shotgun (WGS) entry which is preliminary data.</text>
</comment>
<dbReference type="Pfam" id="PF00375">
    <property type="entry name" value="SDF"/>
    <property type="match status" value="1"/>
</dbReference>
<keyword evidence="6 9" id="KW-1133">Transmembrane helix</keyword>
<keyword evidence="7 9" id="KW-0472">Membrane</keyword>
<evidence type="ECO:0000313" key="12">
    <source>
        <dbReference type="Proteomes" id="UP001378592"/>
    </source>
</evidence>
<dbReference type="PANTHER" id="PTHR11958:SF63">
    <property type="entry name" value="AMINO ACID TRANSPORTER"/>
    <property type="match status" value="1"/>
</dbReference>
<evidence type="ECO:0000256" key="4">
    <source>
        <dbReference type="ARBA" id="ARBA00022692"/>
    </source>
</evidence>
<dbReference type="PRINTS" id="PR00173">
    <property type="entry name" value="EDTRNSPORT"/>
</dbReference>
<dbReference type="SUPFAM" id="SSF118215">
    <property type="entry name" value="Proton glutamate symport protein"/>
    <property type="match status" value="1"/>
</dbReference>
<dbReference type="PANTHER" id="PTHR11958">
    <property type="entry name" value="SODIUM/DICARBOXYLATE SYMPORTER-RELATED"/>
    <property type="match status" value="1"/>
</dbReference>
<gene>
    <name evidence="11" type="ORF">R5R35_004913</name>
</gene>
<evidence type="ECO:0000256" key="3">
    <source>
        <dbReference type="ARBA" id="ARBA00022448"/>
    </source>
</evidence>
<feature type="transmembrane region" description="Helical" evidence="9">
    <location>
        <begin position="20"/>
        <end position="40"/>
    </location>
</feature>
<dbReference type="GO" id="GO:0015175">
    <property type="term" value="F:neutral L-amino acid transmembrane transporter activity"/>
    <property type="evidence" value="ECO:0007669"/>
    <property type="project" value="TreeGrafter"/>
</dbReference>
<feature type="region of interest" description="Disordered" evidence="10">
    <location>
        <begin position="479"/>
        <end position="498"/>
    </location>
</feature>
<evidence type="ECO:0000256" key="2">
    <source>
        <dbReference type="ARBA" id="ARBA00006148"/>
    </source>
</evidence>
<comment type="similarity">
    <text evidence="2 9">Belongs to the dicarboxylate/amino acid:cation symporter (DAACS) (TC 2.A.23) family.</text>
</comment>
<keyword evidence="3 9" id="KW-0813">Transport</keyword>
<dbReference type="InterPro" id="IPR018107">
    <property type="entry name" value="Na-dicarboxylate_symporter_CS"/>
</dbReference>
<keyword evidence="4 9" id="KW-0812">Transmembrane</keyword>
<name>A0AAN9VHL1_9ORTH</name>
<keyword evidence="8" id="KW-0325">Glycoprotein</keyword>
<sequence length="498" mass="54288">MPDAAQPWSKRARNCLSENLLTLLTLLGVTAGVVLGVILRNSREDEWPPREVMYVTFVGDVFLQMLKSLILPLIVSSIITAIGSLDLTVSGKIGGRAVAYYLATTISAVTLGIILSSTIRPGRNYVADDSLNPRKNETRNILTVDTLMDLVRNMFPPNLVQACIQQYQTVLEHPNEDPSKPNAVLPEIPLTSWKITSRWTDNMNIMGLVVFAVVFGITISKMGNAGKPLLHFFTALGSAMMMITQWVIWISPIGVLFLIAGKILEMESFEQLVGQLGMYFLTVMLGLIIHGFIITPFYFTLATKTLPFKFIANMAEALITAFGTASSNATLPISMRCLEEKNKVNPRVSRFVLPIGATINMDGTALYEAVAAIFISQVREVPLSIGQLLAVSITSTAASIGAAGIPQAGLVTMVMVLDTVGLPSEDVTLIIAVDWLLDRFRTTINVLGDSLGAGIVDHFSRKELENVDQLAVVEAADKQDPHNGKLNPEEVDWHTTAM</sequence>
<dbReference type="InterPro" id="IPR001991">
    <property type="entry name" value="Na-dicarboxylate_symporter"/>
</dbReference>
<dbReference type="Gene3D" id="1.10.3860.10">
    <property type="entry name" value="Sodium:dicarboxylate symporter"/>
    <property type="match status" value="1"/>
</dbReference>
<proteinExistence type="inferred from homology"/>
<evidence type="ECO:0000256" key="1">
    <source>
        <dbReference type="ARBA" id="ARBA00004141"/>
    </source>
</evidence>